<proteinExistence type="predicted"/>
<sequence>MGILKAKVEDRELVLCGSANRPLRALFECLPPEAATPHIAFSALVLQSQGLLSHGALRPLRRPLSEALESGGCAPAVRSVDPESALEAYHEPGYRGRELPKEAHTIAKVLARLGGPHVPLPLRRPWIVRPAGLSVHLLLPPRWAPDDGEGSRGRLPTNLDVYPAVSVPVLNSELETGKAVKTLRQHDHVHRETFIFSTSITTAQFSILIFLIFIGIIMSSFGMIFRNFFISAAIVFTVATLLLFIIIVMQLLILKD</sequence>
<dbReference type="OrthoDB" id="430253at2759"/>
<protein>
    <submittedName>
        <fullName evidence="2">Uncharacterized protein</fullName>
    </submittedName>
</protein>
<keyword evidence="1" id="KW-0472">Membrane</keyword>
<dbReference type="Proteomes" id="UP000186817">
    <property type="component" value="Unassembled WGS sequence"/>
</dbReference>
<feature type="transmembrane region" description="Helical" evidence="1">
    <location>
        <begin position="228"/>
        <end position="253"/>
    </location>
</feature>
<feature type="transmembrane region" description="Helical" evidence="1">
    <location>
        <begin position="194"/>
        <end position="216"/>
    </location>
</feature>
<name>A0A1Q9CCU7_SYMMI</name>
<organism evidence="2 3">
    <name type="scientific">Symbiodinium microadriaticum</name>
    <name type="common">Dinoflagellate</name>
    <name type="synonym">Zooxanthella microadriatica</name>
    <dbReference type="NCBI Taxonomy" id="2951"/>
    <lineage>
        <taxon>Eukaryota</taxon>
        <taxon>Sar</taxon>
        <taxon>Alveolata</taxon>
        <taxon>Dinophyceae</taxon>
        <taxon>Suessiales</taxon>
        <taxon>Symbiodiniaceae</taxon>
        <taxon>Symbiodinium</taxon>
    </lineage>
</organism>
<accession>A0A1Q9CCU7</accession>
<keyword evidence="1" id="KW-1133">Transmembrane helix</keyword>
<gene>
    <name evidence="2" type="ORF">AK812_SmicGene38788</name>
</gene>
<keyword evidence="3" id="KW-1185">Reference proteome</keyword>
<evidence type="ECO:0000313" key="2">
    <source>
        <dbReference type="EMBL" id="OLP80759.1"/>
    </source>
</evidence>
<comment type="caution">
    <text evidence="2">The sequence shown here is derived from an EMBL/GenBank/DDBJ whole genome shotgun (WGS) entry which is preliminary data.</text>
</comment>
<keyword evidence="1" id="KW-0812">Transmembrane</keyword>
<evidence type="ECO:0000256" key="1">
    <source>
        <dbReference type="SAM" id="Phobius"/>
    </source>
</evidence>
<dbReference type="AlphaFoldDB" id="A0A1Q9CCU7"/>
<dbReference type="EMBL" id="LSRX01001348">
    <property type="protein sequence ID" value="OLP80759.1"/>
    <property type="molecule type" value="Genomic_DNA"/>
</dbReference>
<reference evidence="2 3" key="1">
    <citation type="submission" date="2016-02" db="EMBL/GenBank/DDBJ databases">
        <title>Genome analysis of coral dinoflagellate symbionts highlights evolutionary adaptations to a symbiotic lifestyle.</title>
        <authorList>
            <person name="Aranda M."/>
            <person name="Li Y."/>
            <person name="Liew Y.J."/>
            <person name="Baumgarten S."/>
            <person name="Simakov O."/>
            <person name="Wilson M."/>
            <person name="Piel J."/>
            <person name="Ashoor H."/>
            <person name="Bougouffa S."/>
            <person name="Bajic V.B."/>
            <person name="Ryu T."/>
            <person name="Ravasi T."/>
            <person name="Bayer T."/>
            <person name="Micklem G."/>
            <person name="Kim H."/>
            <person name="Bhak J."/>
            <person name="Lajeunesse T.C."/>
            <person name="Voolstra C.R."/>
        </authorList>
    </citation>
    <scope>NUCLEOTIDE SEQUENCE [LARGE SCALE GENOMIC DNA]</scope>
    <source>
        <strain evidence="2 3">CCMP2467</strain>
    </source>
</reference>
<evidence type="ECO:0000313" key="3">
    <source>
        <dbReference type="Proteomes" id="UP000186817"/>
    </source>
</evidence>